<reference evidence="3 4" key="1">
    <citation type="submission" date="2017-09" db="EMBL/GenBank/DDBJ databases">
        <title>Depth-based differentiation of microbial function through sediment-hosted aquifers and enrichment of novel symbionts in the deep terrestrial subsurface.</title>
        <authorList>
            <person name="Probst A.J."/>
            <person name="Ladd B."/>
            <person name="Jarett J.K."/>
            <person name="Geller-Mcgrath D.E."/>
            <person name="Sieber C.M."/>
            <person name="Emerson J.B."/>
            <person name="Anantharaman K."/>
            <person name="Thomas B.C."/>
            <person name="Malmstrom R."/>
            <person name="Stieglmeier M."/>
            <person name="Klingl A."/>
            <person name="Woyke T."/>
            <person name="Ryan C.M."/>
            <person name="Banfield J.F."/>
        </authorList>
    </citation>
    <scope>NUCLEOTIDE SEQUENCE [LARGE SCALE GENOMIC DNA]</scope>
    <source>
        <strain evidence="3">CG08_land_8_20_14_0_20_40_16</strain>
    </source>
</reference>
<comment type="caution">
    <text evidence="3">The sequence shown here is derived from an EMBL/GenBank/DDBJ whole genome shotgun (WGS) entry which is preliminary data.</text>
</comment>
<keyword evidence="1" id="KW-0472">Membrane</keyword>
<keyword evidence="1" id="KW-0812">Transmembrane</keyword>
<dbReference type="PANTHER" id="PTHR36851">
    <property type="entry name" value="UNNAMED PRODUCT"/>
    <property type="match status" value="1"/>
</dbReference>
<feature type="transmembrane region" description="Helical" evidence="1">
    <location>
        <begin position="453"/>
        <end position="476"/>
    </location>
</feature>
<dbReference type="SUPFAM" id="SSF53448">
    <property type="entry name" value="Nucleotide-diphospho-sugar transferases"/>
    <property type="match status" value="1"/>
</dbReference>
<organism evidence="3 4">
    <name type="scientific">Candidatus Kerfeldbacteria bacterium CG08_land_8_20_14_0_20_40_16</name>
    <dbReference type="NCBI Taxonomy" id="2014244"/>
    <lineage>
        <taxon>Bacteria</taxon>
        <taxon>Candidatus Kerfeldiibacteriota</taxon>
    </lineage>
</organism>
<keyword evidence="1" id="KW-1133">Transmembrane helix</keyword>
<feature type="transmembrane region" description="Helical" evidence="1">
    <location>
        <begin position="381"/>
        <end position="401"/>
    </location>
</feature>
<accession>A0A2H0YV78</accession>
<feature type="non-terminal residue" evidence="3">
    <location>
        <position position="479"/>
    </location>
</feature>
<proteinExistence type="predicted"/>
<gene>
    <name evidence="3" type="ORF">COT24_04190</name>
</gene>
<dbReference type="InterPro" id="IPR029044">
    <property type="entry name" value="Nucleotide-diphossugar_trans"/>
</dbReference>
<dbReference type="Pfam" id="PF13632">
    <property type="entry name" value="Glyco_trans_2_3"/>
    <property type="match status" value="1"/>
</dbReference>
<feature type="transmembrane region" description="Helical" evidence="1">
    <location>
        <begin position="42"/>
        <end position="66"/>
    </location>
</feature>
<dbReference type="Gene3D" id="3.90.550.10">
    <property type="entry name" value="Spore Coat Polysaccharide Biosynthesis Protein SpsA, Chain A"/>
    <property type="match status" value="1"/>
</dbReference>
<sequence length="479" mass="56039">MIKFKKPSDYTKYRLLEMIPGILTWTTFALAIGLSFVKPLWVIYFIIVYDLLWLTRVVYLQFYLIISFRRFKTAEKINWLERCSGHERWRDIFHLVMLPTYQEGIEVLRTTFESLKNINYPLDRFIVVLATEEKDQERARENAAIIQKEYGDKFFKLLVTEHPANLPGEVAGKGANSAWAGRKAKGFIDAQNIPYENIIVSSFDIDTCVHREYFGYLTNMYLTNPNPTHTSYQPVPLFNNNIWDSPALMRVVANGTTFWLMTEQLRPERLFTFSSHSMSFKALVDVDFWQSDIVTEDSRIFLQCFLEYDGNYKVTPMYIPVSMDTVSGSNLWESLKNQYKQQRRWAWGVEHFPYMLWFFSKNKTIPWQKKIRYIWNLGEGMYSWATAPILIFLLGRLPLAVARAQQETSSLAQNAPYVLEMLMVAAMIGLFLMAVFSTFLLPPRPKQIKRAKFIEMIIQWVLFPITMIVFGSLPAIDAQ</sequence>
<evidence type="ECO:0000256" key="1">
    <source>
        <dbReference type="SAM" id="Phobius"/>
    </source>
</evidence>
<dbReference type="AlphaFoldDB" id="A0A2H0YV78"/>
<protein>
    <recommendedName>
        <fullName evidence="2">Glycosyltransferase 2-like domain-containing protein</fullName>
    </recommendedName>
</protein>
<evidence type="ECO:0000259" key="2">
    <source>
        <dbReference type="Pfam" id="PF13632"/>
    </source>
</evidence>
<evidence type="ECO:0000313" key="4">
    <source>
        <dbReference type="Proteomes" id="UP000231542"/>
    </source>
</evidence>
<feature type="transmembrane region" description="Helical" evidence="1">
    <location>
        <begin position="15"/>
        <end position="36"/>
    </location>
</feature>
<name>A0A2H0YV78_9BACT</name>
<feature type="domain" description="Glycosyltransferase 2-like" evidence="2">
    <location>
        <begin position="204"/>
        <end position="423"/>
    </location>
</feature>
<dbReference type="InterPro" id="IPR001173">
    <property type="entry name" value="Glyco_trans_2-like"/>
</dbReference>
<evidence type="ECO:0000313" key="3">
    <source>
        <dbReference type="EMBL" id="PIS42326.1"/>
    </source>
</evidence>
<dbReference type="PANTHER" id="PTHR36851:SF1">
    <property type="entry name" value="GLYCO_TRANS_2-LIKE DOMAIN-CONTAINING PROTEIN"/>
    <property type="match status" value="1"/>
</dbReference>
<dbReference type="Proteomes" id="UP000231542">
    <property type="component" value="Unassembled WGS sequence"/>
</dbReference>
<dbReference type="EMBL" id="PEXU01000048">
    <property type="protein sequence ID" value="PIS42326.1"/>
    <property type="molecule type" value="Genomic_DNA"/>
</dbReference>
<feature type="transmembrane region" description="Helical" evidence="1">
    <location>
        <begin position="421"/>
        <end position="441"/>
    </location>
</feature>